<feature type="region of interest" description="Disordered" evidence="1">
    <location>
        <begin position="53"/>
        <end position="77"/>
    </location>
</feature>
<dbReference type="VEuPathDB" id="VectorBase:HLOH_044003"/>
<feature type="transmembrane region" description="Helical" evidence="2">
    <location>
        <begin position="95"/>
        <end position="115"/>
    </location>
</feature>
<evidence type="ECO:0000256" key="2">
    <source>
        <dbReference type="SAM" id="Phobius"/>
    </source>
</evidence>
<keyword evidence="2" id="KW-0812">Transmembrane</keyword>
<sequence>MALTTPSCIVVSDKKAEPTLPLRYSTACGESRGLDMVTEAATVVLIDGSCALRPHDTESSSPPGTPPAGAGEGGEMVADSKKAPACSSWRHQWRIGALMGASVVSLYCCVFWLIYALSMEGGRRPGLFLSATCLLLLVALGVTLLSIRKLCDLLAPGARARLTQPGPAAERGGPAAVRRQRRVNDAVLADDARRAVWTSA</sequence>
<accession>A0A9J6G5A5</accession>
<proteinExistence type="predicted"/>
<keyword evidence="2" id="KW-1133">Transmembrane helix</keyword>
<evidence type="ECO:0000313" key="3">
    <source>
        <dbReference type="EMBL" id="KAH9369696.1"/>
    </source>
</evidence>
<dbReference type="AlphaFoldDB" id="A0A9J6G5A5"/>
<gene>
    <name evidence="3" type="ORF">HPB48_007663</name>
</gene>
<feature type="transmembrane region" description="Helical" evidence="2">
    <location>
        <begin position="127"/>
        <end position="147"/>
    </location>
</feature>
<comment type="caution">
    <text evidence="3">The sequence shown here is derived from an EMBL/GenBank/DDBJ whole genome shotgun (WGS) entry which is preliminary data.</text>
</comment>
<reference evidence="3 4" key="1">
    <citation type="journal article" date="2020" name="Cell">
        <title>Large-Scale Comparative Analyses of Tick Genomes Elucidate Their Genetic Diversity and Vector Capacities.</title>
        <authorList>
            <consortium name="Tick Genome and Microbiome Consortium (TIGMIC)"/>
            <person name="Jia N."/>
            <person name="Wang J."/>
            <person name="Shi W."/>
            <person name="Du L."/>
            <person name="Sun Y."/>
            <person name="Zhan W."/>
            <person name="Jiang J.F."/>
            <person name="Wang Q."/>
            <person name="Zhang B."/>
            <person name="Ji P."/>
            <person name="Bell-Sakyi L."/>
            <person name="Cui X.M."/>
            <person name="Yuan T.T."/>
            <person name="Jiang B.G."/>
            <person name="Yang W.F."/>
            <person name="Lam T.T."/>
            <person name="Chang Q.C."/>
            <person name="Ding S.J."/>
            <person name="Wang X.J."/>
            <person name="Zhu J.G."/>
            <person name="Ruan X.D."/>
            <person name="Zhao L."/>
            <person name="Wei J.T."/>
            <person name="Ye R.Z."/>
            <person name="Que T.C."/>
            <person name="Du C.H."/>
            <person name="Zhou Y.H."/>
            <person name="Cheng J.X."/>
            <person name="Dai P.F."/>
            <person name="Guo W.B."/>
            <person name="Han X.H."/>
            <person name="Huang E.J."/>
            <person name="Li L.F."/>
            <person name="Wei W."/>
            <person name="Gao Y.C."/>
            <person name="Liu J.Z."/>
            <person name="Shao H.Z."/>
            <person name="Wang X."/>
            <person name="Wang C.C."/>
            <person name="Yang T.C."/>
            <person name="Huo Q.B."/>
            <person name="Li W."/>
            <person name="Chen H.Y."/>
            <person name="Chen S.E."/>
            <person name="Zhou L.G."/>
            <person name="Ni X.B."/>
            <person name="Tian J.H."/>
            <person name="Sheng Y."/>
            <person name="Liu T."/>
            <person name="Pan Y.S."/>
            <person name="Xia L.Y."/>
            <person name="Li J."/>
            <person name="Zhao F."/>
            <person name="Cao W.C."/>
        </authorList>
    </citation>
    <scope>NUCLEOTIDE SEQUENCE [LARGE SCALE GENOMIC DNA]</scope>
    <source>
        <strain evidence="3">HaeL-2018</strain>
    </source>
</reference>
<keyword evidence="4" id="KW-1185">Reference proteome</keyword>
<dbReference type="OrthoDB" id="6495903at2759"/>
<dbReference type="EMBL" id="JABSTR010000005">
    <property type="protein sequence ID" value="KAH9369696.1"/>
    <property type="molecule type" value="Genomic_DNA"/>
</dbReference>
<organism evidence="3 4">
    <name type="scientific">Haemaphysalis longicornis</name>
    <name type="common">Bush tick</name>
    <dbReference type="NCBI Taxonomy" id="44386"/>
    <lineage>
        <taxon>Eukaryota</taxon>
        <taxon>Metazoa</taxon>
        <taxon>Ecdysozoa</taxon>
        <taxon>Arthropoda</taxon>
        <taxon>Chelicerata</taxon>
        <taxon>Arachnida</taxon>
        <taxon>Acari</taxon>
        <taxon>Parasitiformes</taxon>
        <taxon>Ixodida</taxon>
        <taxon>Ixodoidea</taxon>
        <taxon>Ixodidae</taxon>
        <taxon>Haemaphysalinae</taxon>
        <taxon>Haemaphysalis</taxon>
    </lineage>
</organism>
<evidence type="ECO:0000313" key="4">
    <source>
        <dbReference type="Proteomes" id="UP000821853"/>
    </source>
</evidence>
<dbReference type="Proteomes" id="UP000821853">
    <property type="component" value="Chromosome 3"/>
</dbReference>
<evidence type="ECO:0000256" key="1">
    <source>
        <dbReference type="SAM" id="MobiDB-lite"/>
    </source>
</evidence>
<keyword evidence="2" id="KW-0472">Membrane</keyword>
<name>A0A9J6G5A5_HAELO</name>
<protein>
    <submittedName>
        <fullName evidence="3">Uncharacterized protein</fullName>
    </submittedName>
</protein>